<feature type="region of interest" description="Disordered" evidence="1">
    <location>
        <begin position="435"/>
        <end position="458"/>
    </location>
</feature>
<protein>
    <submittedName>
        <fullName evidence="2">Uncharacterized protein</fullName>
    </submittedName>
</protein>
<name>A0ABR3IAW9_LOXSC</name>
<feature type="region of interest" description="Disordered" evidence="1">
    <location>
        <begin position="272"/>
        <end position="334"/>
    </location>
</feature>
<reference evidence="2 3" key="1">
    <citation type="submission" date="2024-06" db="EMBL/GenBank/DDBJ databases">
        <title>A chromosome-level genome assembly of beet webworm, Loxostege sticticalis.</title>
        <authorList>
            <person name="Zhang Y."/>
        </authorList>
    </citation>
    <scope>NUCLEOTIDE SEQUENCE [LARGE SCALE GENOMIC DNA]</scope>
    <source>
        <strain evidence="2">AQ026</strain>
        <tissue evidence="2">Whole body</tissue>
    </source>
</reference>
<dbReference type="Proteomes" id="UP001549920">
    <property type="component" value="Unassembled WGS sequence"/>
</dbReference>
<organism evidence="2 3">
    <name type="scientific">Loxostege sticticalis</name>
    <name type="common">Beet webworm moth</name>
    <dbReference type="NCBI Taxonomy" id="481309"/>
    <lineage>
        <taxon>Eukaryota</taxon>
        <taxon>Metazoa</taxon>
        <taxon>Ecdysozoa</taxon>
        <taxon>Arthropoda</taxon>
        <taxon>Hexapoda</taxon>
        <taxon>Insecta</taxon>
        <taxon>Pterygota</taxon>
        <taxon>Neoptera</taxon>
        <taxon>Endopterygota</taxon>
        <taxon>Lepidoptera</taxon>
        <taxon>Glossata</taxon>
        <taxon>Ditrysia</taxon>
        <taxon>Pyraloidea</taxon>
        <taxon>Crambidae</taxon>
        <taxon>Pyraustinae</taxon>
        <taxon>Loxostege</taxon>
    </lineage>
</organism>
<feature type="compositionally biased region" description="Basic and acidic residues" evidence="1">
    <location>
        <begin position="153"/>
        <end position="165"/>
    </location>
</feature>
<feature type="compositionally biased region" description="Polar residues" evidence="1">
    <location>
        <begin position="294"/>
        <end position="317"/>
    </location>
</feature>
<sequence>MQRNSRWNTKADILEDLAEVTGGYTDVDEKFIVVGEKPPPVRRYEDDDDEFNLRFGACVPPYEMQEDKGPDLKGITKFLRMVEEQEDQTTENGVSLKDQKDSVITISKLNPNVPKISKLNPNVPEFVPKGAIESSPRIKKSSNVSANNSENEDEKRNNENIENHVKNNVNIDNDIAIDKKIDVSKLNADEIKDISRKLRDKISDVSKKDDLRTKKEKNVAIAALLKLHTAPQSKETEEKGTIKLFTPEYFATCPAAREVRCEIHDVIVNVDSKQQSSSDVSADKISKDSDLSEKSTTQTISSVEDDTSTQSGKSSPKSYIETPNEMSHYPHDPNVQKSIKKVTSWLQKPESPKPKGPVVCLGPISFKKKGGKSSASEESMSRSSSSLNVNANQIGHFVPSKRAEDLSKKYSERGRAIERRSEDIWTRAMNEMKAIDKKKLEQSTSQSDSREDVGSSTS</sequence>
<comment type="caution">
    <text evidence="2">The sequence shown here is derived from an EMBL/GenBank/DDBJ whole genome shotgun (WGS) entry which is preliminary data.</text>
</comment>
<gene>
    <name evidence="2" type="ORF">ABMA27_014998</name>
</gene>
<feature type="compositionally biased region" description="Basic and acidic residues" evidence="1">
    <location>
        <begin position="281"/>
        <end position="293"/>
    </location>
</feature>
<evidence type="ECO:0000256" key="1">
    <source>
        <dbReference type="SAM" id="MobiDB-lite"/>
    </source>
</evidence>
<dbReference type="EMBL" id="JBEUOH010000006">
    <property type="protein sequence ID" value="KAL0893413.1"/>
    <property type="molecule type" value="Genomic_DNA"/>
</dbReference>
<evidence type="ECO:0000313" key="2">
    <source>
        <dbReference type="EMBL" id="KAL0893413.1"/>
    </source>
</evidence>
<feature type="region of interest" description="Disordered" evidence="1">
    <location>
        <begin position="346"/>
        <end position="388"/>
    </location>
</feature>
<feature type="compositionally biased region" description="Low complexity" evidence="1">
    <location>
        <begin position="372"/>
        <end position="386"/>
    </location>
</feature>
<proteinExistence type="predicted"/>
<feature type="compositionally biased region" description="Basic and acidic residues" evidence="1">
    <location>
        <begin position="448"/>
        <end position="458"/>
    </location>
</feature>
<keyword evidence="3" id="KW-1185">Reference proteome</keyword>
<evidence type="ECO:0000313" key="3">
    <source>
        <dbReference type="Proteomes" id="UP001549920"/>
    </source>
</evidence>
<feature type="region of interest" description="Disordered" evidence="1">
    <location>
        <begin position="119"/>
        <end position="165"/>
    </location>
</feature>
<accession>A0ABR3IAW9</accession>